<feature type="non-terminal residue" evidence="1">
    <location>
        <position position="1"/>
    </location>
</feature>
<dbReference type="EMBL" id="QJKJ01003675">
    <property type="protein sequence ID" value="RDX97355.1"/>
    <property type="molecule type" value="Genomic_DNA"/>
</dbReference>
<gene>
    <name evidence="1" type="ORF">CR513_19880</name>
</gene>
<protein>
    <submittedName>
        <fullName evidence="1">Uncharacterized protein</fullName>
    </submittedName>
</protein>
<sequence>MLAGSRLFTNEVHSGWNYKASDQASFPSKVRLRGMLSGSRSWRRRVLRSTLSVKVSNGNLPSNTKMILGPGFIPPTQLLLFQFLSHHLHIFHPFPCEMTVMSVEGMHECNVFMELLKLLKMQKPSGEKAWISSIVE</sequence>
<organism evidence="1 2">
    <name type="scientific">Mucuna pruriens</name>
    <name type="common">Velvet bean</name>
    <name type="synonym">Dolichos pruriens</name>
    <dbReference type="NCBI Taxonomy" id="157652"/>
    <lineage>
        <taxon>Eukaryota</taxon>
        <taxon>Viridiplantae</taxon>
        <taxon>Streptophyta</taxon>
        <taxon>Embryophyta</taxon>
        <taxon>Tracheophyta</taxon>
        <taxon>Spermatophyta</taxon>
        <taxon>Magnoliopsida</taxon>
        <taxon>eudicotyledons</taxon>
        <taxon>Gunneridae</taxon>
        <taxon>Pentapetalae</taxon>
        <taxon>rosids</taxon>
        <taxon>fabids</taxon>
        <taxon>Fabales</taxon>
        <taxon>Fabaceae</taxon>
        <taxon>Papilionoideae</taxon>
        <taxon>50 kb inversion clade</taxon>
        <taxon>NPAAA clade</taxon>
        <taxon>indigoferoid/millettioid clade</taxon>
        <taxon>Phaseoleae</taxon>
        <taxon>Mucuna</taxon>
    </lineage>
</organism>
<dbReference type="AlphaFoldDB" id="A0A371H3K7"/>
<evidence type="ECO:0000313" key="1">
    <source>
        <dbReference type="EMBL" id="RDX97355.1"/>
    </source>
</evidence>
<comment type="caution">
    <text evidence="1">The sequence shown here is derived from an EMBL/GenBank/DDBJ whole genome shotgun (WGS) entry which is preliminary data.</text>
</comment>
<accession>A0A371H3K7</accession>
<dbReference type="Proteomes" id="UP000257109">
    <property type="component" value="Unassembled WGS sequence"/>
</dbReference>
<proteinExistence type="predicted"/>
<reference evidence="1" key="1">
    <citation type="submission" date="2018-05" db="EMBL/GenBank/DDBJ databases">
        <title>Draft genome of Mucuna pruriens seed.</title>
        <authorList>
            <person name="Nnadi N.E."/>
            <person name="Vos R."/>
            <person name="Hasami M.H."/>
            <person name="Devisetty U.K."/>
            <person name="Aguiy J.C."/>
        </authorList>
    </citation>
    <scope>NUCLEOTIDE SEQUENCE [LARGE SCALE GENOMIC DNA]</scope>
    <source>
        <strain evidence="1">JCA_2017</strain>
    </source>
</reference>
<name>A0A371H3K7_MUCPR</name>
<evidence type="ECO:0000313" key="2">
    <source>
        <dbReference type="Proteomes" id="UP000257109"/>
    </source>
</evidence>
<keyword evidence="2" id="KW-1185">Reference proteome</keyword>